<dbReference type="EMBL" id="SJPO01000001">
    <property type="protein sequence ID" value="TWT85295.1"/>
    <property type="molecule type" value="Genomic_DNA"/>
</dbReference>
<dbReference type="InterPro" id="IPR011486">
    <property type="entry name" value="BBP2"/>
</dbReference>
<organism evidence="2 3">
    <name type="scientific">Posidoniimonas polymericola</name>
    <dbReference type="NCBI Taxonomy" id="2528002"/>
    <lineage>
        <taxon>Bacteria</taxon>
        <taxon>Pseudomonadati</taxon>
        <taxon>Planctomycetota</taxon>
        <taxon>Planctomycetia</taxon>
        <taxon>Pirellulales</taxon>
        <taxon>Lacipirellulaceae</taxon>
        <taxon>Posidoniimonas</taxon>
    </lineage>
</organism>
<accession>A0A5C5ZDQ6</accession>
<dbReference type="Proteomes" id="UP000318478">
    <property type="component" value="Unassembled WGS sequence"/>
</dbReference>
<keyword evidence="3" id="KW-1185">Reference proteome</keyword>
<sequence length="591" mass="62908" precursor="true">MGRRLRNLTFRCGIATAVALCACGVLAADPALAWSPSRWQGDAAPAAAEPAAPAVQLTPPARVAAHPPVLGPGEYYIDHNRAGQPGDSPYVLRDAAGQVARYVEPTTALDLRGLVGAVARVRHDTGQTLLATQLDISPKPLAGRSATVAPAQYQSADPSAPIMLEEIPIGQPAPGGLGQPELVAPSASLPPGAVGHDMRLDAPPLDAPTVDGPFYCGDACAPYGYSSSPSFLAGSLSELLQLGAFLPFGMLQQPIHGNPIDFGGWTQLGYHTDQTPLSVTRGDLGAFNDVPGGIRLQQQWFWIGRDADGSCGPDLGFRFDLMYGTDAQKTQAFGNPGAGTPGFGSWDASLDHGYYGWAMPQLYGELADGDWSLIFGHFFTPVGYEVVTAPDNFFYSHSLTMFNSEPFTHTGALATYRPTHHPNDLEVHAGYTLGWDTGFEQTNDGSTFVGGLSVRPLQSVTLAYLATAGNLGARSGGGSGYTHSIVADVAVTPRLTYVLQSDYVDYDDLTGTGLGDDQIGVNQYLLYGISRCWGVGARAEWWKTDGTSFYETTVGLNYRPLDGLVMRPELRFDRAPNRDETSLAIDAILVY</sequence>
<dbReference type="SUPFAM" id="SSF56935">
    <property type="entry name" value="Porins"/>
    <property type="match status" value="1"/>
</dbReference>
<reference evidence="2 3" key="1">
    <citation type="submission" date="2019-02" db="EMBL/GenBank/DDBJ databases">
        <title>Deep-cultivation of Planctomycetes and their phenomic and genomic characterization uncovers novel biology.</title>
        <authorList>
            <person name="Wiegand S."/>
            <person name="Jogler M."/>
            <person name="Boedeker C."/>
            <person name="Pinto D."/>
            <person name="Vollmers J."/>
            <person name="Rivas-Marin E."/>
            <person name="Kohn T."/>
            <person name="Peeters S.H."/>
            <person name="Heuer A."/>
            <person name="Rast P."/>
            <person name="Oberbeckmann S."/>
            <person name="Bunk B."/>
            <person name="Jeske O."/>
            <person name="Meyerdierks A."/>
            <person name="Storesund J.E."/>
            <person name="Kallscheuer N."/>
            <person name="Luecker S."/>
            <person name="Lage O.M."/>
            <person name="Pohl T."/>
            <person name="Merkel B.J."/>
            <person name="Hornburger P."/>
            <person name="Mueller R.-W."/>
            <person name="Bruemmer F."/>
            <person name="Labrenz M."/>
            <person name="Spormann A.M."/>
            <person name="Op Den Camp H."/>
            <person name="Overmann J."/>
            <person name="Amann R."/>
            <person name="Jetten M.S.M."/>
            <person name="Mascher T."/>
            <person name="Medema M.H."/>
            <person name="Devos D.P."/>
            <person name="Kaster A.-K."/>
            <person name="Ovreas L."/>
            <person name="Rohde M."/>
            <person name="Galperin M.Y."/>
            <person name="Jogler C."/>
        </authorList>
    </citation>
    <scope>NUCLEOTIDE SEQUENCE [LARGE SCALE GENOMIC DNA]</scope>
    <source>
        <strain evidence="2 3">Pla123a</strain>
    </source>
</reference>
<evidence type="ECO:0000313" key="2">
    <source>
        <dbReference type="EMBL" id="TWT85295.1"/>
    </source>
</evidence>
<keyword evidence="1" id="KW-0732">Signal</keyword>
<feature type="signal peptide" evidence="1">
    <location>
        <begin position="1"/>
        <end position="27"/>
    </location>
</feature>
<dbReference type="Pfam" id="PF07642">
    <property type="entry name" value="BBP2"/>
    <property type="match status" value="1"/>
</dbReference>
<protein>
    <submittedName>
        <fullName evidence="2">Uncharacterized protein</fullName>
    </submittedName>
</protein>
<evidence type="ECO:0000313" key="3">
    <source>
        <dbReference type="Proteomes" id="UP000318478"/>
    </source>
</evidence>
<comment type="caution">
    <text evidence="2">The sequence shown here is derived from an EMBL/GenBank/DDBJ whole genome shotgun (WGS) entry which is preliminary data.</text>
</comment>
<feature type="chain" id="PRO_5022677308" evidence="1">
    <location>
        <begin position="28"/>
        <end position="591"/>
    </location>
</feature>
<proteinExistence type="predicted"/>
<name>A0A5C5ZDQ6_9BACT</name>
<dbReference type="PROSITE" id="PS51257">
    <property type="entry name" value="PROKAR_LIPOPROTEIN"/>
    <property type="match status" value="1"/>
</dbReference>
<evidence type="ECO:0000256" key="1">
    <source>
        <dbReference type="SAM" id="SignalP"/>
    </source>
</evidence>
<gene>
    <name evidence="2" type="ORF">Pla123a_01020</name>
</gene>
<dbReference type="AlphaFoldDB" id="A0A5C5ZDQ6"/>